<evidence type="ECO:0000313" key="6">
    <source>
        <dbReference type="EMBL" id="AOZ69256.1"/>
    </source>
</evidence>
<evidence type="ECO:0000313" key="7">
    <source>
        <dbReference type="Proteomes" id="UP000176562"/>
    </source>
</evidence>
<feature type="transmembrane region" description="Helical" evidence="4">
    <location>
        <begin position="212"/>
        <end position="234"/>
    </location>
</feature>
<name>A0A1D9MBL2_9RHOB</name>
<dbReference type="SUPFAM" id="SSF55073">
    <property type="entry name" value="Nucleotide cyclase"/>
    <property type="match status" value="1"/>
</dbReference>
<comment type="catalytic activity">
    <reaction evidence="2">
        <text>2 GTP = 3',3'-c-di-GMP + 2 diphosphate</text>
        <dbReference type="Rhea" id="RHEA:24898"/>
        <dbReference type="ChEBI" id="CHEBI:33019"/>
        <dbReference type="ChEBI" id="CHEBI:37565"/>
        <dbReference type="ChEBI" id="CHEBI:58805"/>
        <dbReference type="EC" id="2.7.7.65"/>
    </reaction>
</comment>
<feature type="compositionally biased region" description="Low complexity" evidence="3">
    <location>
        <begin position="445"/>
        <end position="454"/>
    </location>
</feature>
<dbReference type="GO" id="GO:0005886">
    <property type="term" value="C:plasma membrane"/>
    <property type="evidence" value="ECO:0007669"/>
    <property type="project" value="TreeGrafter"/>
</dbReference>
<dbReference type="EC" id="2.7.7.65" evidence="1"/>
<organism evidence="6 7">
    <name type="scientific">Rhodobacter xanthinilyticus</name>
    <dbReference type="NCBI Taxonomy" id="1850250"/>
    <lineage>
        <taxon>Bacteria</taxon>
        <taxon>Pseudomonadati</taxon>
        <taxon>Pseudomonadota</taxon>
        <taxon>Alphaproteobacteria</taxon>
        <taxon>Rhodobacterales</taxon>
        <taxon>Rhodobacter group</taxon>
        <taxon>Rhodobacter</taxon>
    </lineage>
</organism>
<feature type="domain" description="GGDEF" evidence="5">
    <location>
        <begin position="282"/>
        <end position="431"/>
    </location>
</feature>
<dbReference type="SMART" id="SM00267">
    <property type="entry name" value="GGDEF"/>
    <property type="match status" value="1"/>
</dbReference>
<dbReference type="PROSITE" id="PS50887">
    <property type="entry name" value="GGDEF"/>
    <property type="match status" value="1"/>
</dbReference>
<evidence type="ECO:0000256" key="2">
    <source>
        <dbReference type="ARBA" id="ARBA00034247"/>
    </source>
</evidence>
<reference evidence="6 7" key="1">
    <citation type="submission" date="2016-10" db="EMBL/GenBank/DDBJ databases">
        <title>Rhodobacter sp. LPB0142, isolated from sea water.</title>
        <authorList>
            <person name="Kim E."/>
            <person name="Yi H."/>
        </authorList>
    </citation>
    <scope>NUCLEOTIDE SEQUENCE [LARGE SCALE GENOMIC DNA]</scope>
    <source>
        <strain evidence="6 7">LPB0142</strain>
    </source>
</reference>
<keyword evidence="7" id="KW-1185">Reference proteome</keyword>
<feature type="compositionally biased region" description="Gly residues" evidence="3">
    <location>
        <begin position="480"/>
        <end position="489"/>
    </location>
</feature>
<evidence type="ECO:0000256" key="1">
    <source>
        <dbReference type="ARBA" id="ARBA00012528"/>
    </source>
</evidence>
<accession>A0A1D9MBL2</accession>
<dbReference type="InterPro" id="IPR050469">
    <property type="entry name" value="Diguanylate_Cyclase"/>
</dbReference>
<evidence type="ECO:0000259" key="5">
    <source>
        <dbReference type="PROSITE" id="PS50887"/>
    </source>
</evidence>
<dbReference type="Gene3D" id="3.30.70.270">
    <property type="match status" value="1"/>
</dbReference>
<dbReference type="GO" id="GO:0043709">
    <property type="term" value="P:cell adhesion involved in single-species biofilm formation"/>
    <property type="evidence" value="ECO:0007669"/>
    <property type="project" value="TreeGrafter"/>
</dbReference>
<dbReference type="Proteomes" id="UP000176562">
    <property type="component" value="Chromosome"/>
</dbReference>
<keyword evidence="4" id="KW-0812">Transmembrane</keyword>
<feature type="transmembrane region" description="Helical" evidence="4">
    <location>
        <begin position="28"/>
        <end position="48"/>
    </location>
</feature>
<dbReference type="PANTHER" id="PTHR45138">
    <property type="entry name" value="REGULATORY COMPONENTS OF SENSORY TRANSDUCTION SYSTEM"/>
    <property type="match status" value="1"/>
</dbReference>
<feature type="transmembrane region" description="Helical" evidence="4">
    <location>
        <begin position="87"/>
        <end position="106"/>
    </location>
</feature>
<dbReference type="InterPro" id="IPR043128">
    <property type="entry name" value="Rev_trsase/Diguanyl_cyclase"/>
</dbReference>
<sequence length="489" mass="50068">MALALWSLLGATTGAAWMRPPIEGGLSHPVSALCLLLLGASVLVPAGLRRGVPVLAGGVLLMVAAGVAPRLTALAQASPGGLSAPGGIDLGTAVMIASLAVARICAAAEMILAAQWLVFLGIWTAILSLIGLVFDAPLPQGVMAPMTAVVGLLLATAFLARAPHRGILRAVLGAYPAGQQARWQMTLGVVGPVAIGGLFLERITSHEARGDVALVVVLIVAFYLLISALNALAFERSDRARRRLERERRYLAERDGLTGLFNRVKFEQRFAAASDLRGGRGVPFCFVLVDLDHFKQINDFAGHEFGDQVLRQVAQTLQAGVRPEDTLARLGGEEFAILLPGRSLAEGLDVAEALRARVAAQRFSRRGATSAQARGAGGARGLLSGQVAVTASLGVAEWSPGETMLELYSRADEALYAAKGHGRDRVVAAPPAGQAGAGQTGAGQAGASFARGAAEAGGRGALEPVGGASAGPERLVPGGVAPGGAGEAG</sequence>
<protein>
    <recommendedName>
        <fullName evidence="1">diguanylate cyclase</fullName>
        <ecNumber evidence="1">2.7.7.65</ecNumber>
    </recommendedName>
</protein>
<dbReference type="Pfam" id="PF00990">
    <property type="entry name" value="GGDEF"/>
    <property type="match status" value="1"/>
</dbReference>
<proteinExistence type="predicted"/>
<dbReference type="NCBIfam" id="TIGR00254">
    <property type="entry name" value="GGDEF"/>
    <property type="match status" value="1"/>
</dbReference>
<feature type="transmembrane region" description="Helical" evidence="4">
    <location>
        <begin position="55"/>
        <end position="75"/>
    </location>
</feature>
<dbReference type="GO" id="GO:1902201">
    <property type="term" value="P:negative regulation of bacterial-type flagellum-dependent cell motility"/>
    <property type="evidence" value="ECO:0007669"/>
    <property type="project" value="TreeGrafter"/>
</dbReference>
<feature type="compositionally biased region" description="Gly residues" evidence="3">
    <location>
        <begin position="435"/>
        <end position="444"/>
    </location>
</feature>
<dbReference type="PANTHER" id="PTHR45138:SF9">
    <property type="entry name" value="DIGUANYLATE CYCLASE DGCM-RELATED"/>
    <property type="match status" value="1"/>
</dbReference>
<keyword evidence="4" id="KW-1133">Transmembrane helix</keyword>
<dbReference type="InterPro" id="IPR029787">
    <property type="entry name" value="Nucleotide_cyclase"/>
</dbReference>
<dbReference type="EMBL" id="CP017781">
    <property type="protein sequence ID" value="AOZ69256.1"/>
    <property type="molecule type" value="Genomic_DNA"/>
</dbReference>
<dbReference type="FunFam" id="3.30.70.270:FF:000001">
    <property type="entry name" value="Diguanylate cyclase domain protein"/>
    <property type="match status" value="1"/>
</dbReference>
<dbReference type="STRING" id="1850250.LPB142_07930"/>
<gene>
    <name evidence="6" type="ORF">LPB142_07930</name>
</gene>
<dbReference type="KEGG" id="rhp:LPB142_07930"/>
<feature type="transmembrane region" description="Helical" evidence="4">
    <location>
        <begin position="113"/>
        <end position="134"/>
    </location>
</feature>
<dbReference type="InterPro" id="IPR000160">
    <property type="entry name" value="GGDEF_dom"/>
</dbReference>
<dbReference type="AlphaFoldDB" id="A0A1D9MBL2"/>
<keyword evidence="4" id="KW-0472">Membrane</keyword>
<feature type="transmembrane region" description="Helical" evidence="4">
    <location>
        <begin position="140"/>
        <end position="160"/>
    </location>
</feature>
<dbReference type="GO" id="GO:0052621">
    <property type="term" value="F:diguanylate cyclase activity"/>
    <property type="evidence" value="ECO:0007669"/>
    <property type="project" value="UniProtKB-EC"/>
</dbReference>
<evidence type="ECO:0000256" key="4">
    <source>
        <dbReference type="SAM" id="Phobius"/>
    </source>
</evidence>
<feature type="region of interest" description="Disordered" evidence="3">
    <location>
        <begin position="427"/>
        <end position="489"/>
    </location>
</feature>
<evidence type="ECO:0000256" key="3">
    <source>
        <dbReference type="SAM" id="MobiDB-lite"/>
    </source>
</evidence>
<dbReference type="CDD" id="cd01949">
    <property type="entry name" value="GGDEF"/>
    <property type="match status" value="1"/>
</dbReference>